<keyword evidence="6" id="KW-0520">NAD</keyword>
<dbReference type="PANTHER" id="PTHR43616:SF5">
    <property type="entry name" value="GLYCEROL DEHYDROGENASE 1"/>
    <property type="match status" value="1"/>
</dbReference>
<dbReference type="Pfam" id="PF13685">
    <property type="entry name" value="Fe-ADH_2"/>
    <property type="match status" value="1"/>
</dbReference>
<evidence type="ECO:0000256" key="5">
    <source>
        <dbReference type="ARBA" id="ARBA00023002"/>
    </source>
</evidence>
<proteinExistence type="predicted"/>
<protein>
    <submittedName>
        <fullName evidence="11">Glycerol-1-phosphate dehydrogenase [NAD(P)+]</fullName>
    </submittedName>
</protein>
<reference evidence="12" key="1">
    <citation type="submission" date="2016-10" db="EMBL/GenBank/DDBJ databases">
        <authorList>
            <person name="Varghese N."/>
            <person name="Submissions S."/>
        </authorList>
    </citation>
    <scope>NUCLEOTIDE SEQUENCE [LARGE SCALE GENOMIC DNA]</scope>
    <source>
        <strain evidence="12">SP</strain>
    </source>
</reference>
<evidence type="ECO:0000256" key="6">
    <source>
        <dbReference type="ARBA" id="ARBA00023027"/>
    </source>
</evidence>
<evidence type="ECO:0000256" key="4">
    <source>
        <dbReference type="ARBA" id="ARBA00022857"/>
    </source>
</evidence>
<dbReference type="PANTHER" id="PTHR43616">
    <property type="entry name" value="GLYCEROL DEHYDROGENASE"/>
    <property type="match status" value="1"/>
</dbReference>
<evidence type="ECO:0000256" key="3">
    <source>
        <dbReference type="ARBA" id="ARBA00022723"/>
    </source>
</evidence>
<organism evidence="11 12">
    <name type="scientific">Evansella caseinilytica</name>
    <dbReference type="NCBI Taxonomy" id="1503961"/>
    <lineage>
        <taxon>Bacteria</taxon>
        <taxon>Bacillati</taxon>
        <taxon>Bacillota</taxon>
        <taxon>Bacilli</taxon>
        <taxon>Bacillales</taxon>
        <taxon>Bacillaceae</taxon>
        <taxon>Evansella</taxon>
    </lineage>
</organism>
<sequence length="443" mass="47599">MLSFQKKLAERIPSCDCGMEHREITIEKIEISKEALQAAAAYLVSRGFEHVVLVADDNTYRAAGEKLFSLLKDVLLQTKVVLLQPNEAGDVIADERSIVQLLLKVPQETQVVLAVGSGTIHDISRAVSFKMGKPFVSVPTAPSVDGFNSMGAPLVIAGMKTTYQMQAPLAVFADLDVLQAAPRQMIAAGFGDMIGKATSLADWRFGHLAAGEPYCPLAAEITEEALTFCIDNVDNIAAGDETGIQLLMEALINSGIAMLLIGHSHPASGGEHHVSHYWEMDFLRNNKPQVLHGAKVGVACGLIADLYKKKVRPSIAGDGELENMVSLLQPTGKAEAAGHEQGDGGAKSAVDNNGEAGNDERIAASLNAIAVDRASILDIIDRIPDGDTIRGWLEKVGGETEPEQLGIEAEVVAAALTEAHHIRSNRFTFLQFYNEVLCKNEER</sequence>
<keyword evidence="7" id="KW-0443">Lipid metabolism</keyword>
<keyword evidence="5" id="KW-0560">Oxidoreductase</keyword>
<dbReference type="CDD" id="cd08175">
    <property type="entry name" value="G1PDH"/>
    <property type="match status" value="1"/>
</dbReference>
<evidence type="ECO:0000256" key="10">
    <source>
        <dbReference type="SAM" id="MobiDB-lite"/>
    </source>
</evidence>
<dbReference type="Proteomes" id="UP000198935">
    <property type="component" value="Unassembled WGS sequence"/>
</dbReference>
<gene>
    <name evidence="11" type="ORF">SAMN05421736_10849</name>
</gene>
<accession>A0A1H3RCZ9</accession>
<dbReference type="GO" id="GO:0016614">
    <property type="term" value="F:oxidoreductase activity, acting on CH-OH group of donors"/>
    <property type="evidence" value="ECO:0007669"/>
    <property type="project" value="InterPro"/>
</dbReference>
<evidence type="ECO:0000313" key="11">
    <source>
        <dbReference type="EMBL" id="SDZ23526.1"/>
    </source>
</evidence>
<evidence type="ECO:0000256" key="8">
    <source>
        <dbReference type="ARBA" id="ARBA00023209"/>
    </source>
</evidence>
<dbReference type="Gene3D" id="3.40.50.1970">
    <property type="match status" value="1"/>
</dbReference>
<keyword evidence="8" id="KW-0594">Phospholipid biosynthesis</keyword>
<dbReference type="GO" id="GO:0008654">
    <property type="term" value="P:phospholipid biosynthetic process"/>
    <property type="evidence" value="ECO:0007669"/>
    <property type="project" value="UniProtKB-KW"/>
</dbReference>
<evidence type="ECO:0000313" key="12">
    <source>
        <dbReference type="Proteomes" id="UP000198935"/>
    </source>
</evidence>
<keyword evidence="2" id="KW-0444">Lipid biosynthesis</keyword>
<evidence type="ECO:0000256" key="9">
    <source>
        <dbReference type="ARBA" id="ARBA00023264"/>
    </source>
</evidence>
<keyword evidence="4" id="KW-0521">NADP</keyword>
<dbReference type="STRING" id="1503961.SAMN05421736_10849"/>
<dbReference type="GO" id="GO:0046872">
    <property type="term" value="F:metal ion binding"/>
    <property type="evidence" value="ECO:0007669"/>
    <property type="project" value="UniProtKB-KW"/>
</dbReference>
<keyword evidence="9" id="KW-1208">Phospholipid metabolism</keyword>
<feature type="region of interest" description="Disordered" evidence="10">
    <location>
        <begin position="332"/>
        <end position="356"/>
    </location>
</feature>
<dbReference type="InterPro" id="IPR016205">
    <property type="entry name" value="Glycerol_DH"/>
</dbReference>
<dbReference type="Gene3D" id="1.20.1090.10">
    <property type="entry name" value="Dehydroquinate synthase-like - alpha domain"/>
    <property type="match status" value="1"/>
</dbReference>
<dbReference type="InterPro" id="IPR032837">
    <property type="entry name" value="G1PDH"/>
</dbReference>
<evidence type="ECO:0000256" key="7">
    <source>
        <dbReference type="ARBA" id="ARBA00023098"/>
    </source>
</evidence>
<keyword evidence="3" id="KW-0479">Metal-binding</keyword>
<dbReference type="SUPFAM" id="SSF56796">
    <property type="entry name" value="Dehydroquinate synthase-like"/>
    <property type="match status" value="1"/>
</dbReference>
<keyword evidence="12" id="KW-1185">Reference proteome</keyword>
<dbReference type="AlphaFoldDB" id="A0A1H3RCZ9"/>
<dbReference type="OrthoDB" id="9763580at2"/>
<dbReference type="EMBL" id="FNPI01000008">
    <property type="protein sequence ID" value="SDZ23526.1"/>
    <property type="molecule type" value="Genomic_DNA"/>
</dbReference>
<keyword evidence="1" id="KW-0963">Cytoplasm</keyword>
<name>A0A1H3RCZ9_9BACI</name>
<evidence type="ECO:0000256" key="2">
    <source>
        <dbReference type="ARBA" id="ARBA00022516"/>
    </source>
</evidence>
<evidence type="ECO:0000256" key="1">
    <source>
        <dbReference type="ARBA" id="ARBA00022490"/>
    </source>
</evidence>